<evidence type="ECO:0000313" key="4">
    <source>
        <dbReference type="Proteomes" id="UP001239909"/>
    </source>
</evidence>
<comment type="caution">
    <text evidence="3">The sequence shown here is derived from an EMBL/GenBank/DDBJ whole genome shotgun (WGS) entry which is preliminary data.</text>
</comment>
<dbReference type="CDD" id="cd00165">
    <property type="entry name" value="S4"/>
    <property type="match status" value="1"/>
</dbReference>
<evidence type="ECO:0000259" key="2">
    <source>
        <dbReference type="SMART" id="SM00363"/>
    </source>
</evidence>
<dbReference type="PROSITE" id="PS50889">
    <property type="entry name" value="S4"/>
    <property type="match status" value="1"/>
</dbReference>
<feature type="domain" description="RNA-binding S4" evidence="2">
    <location>
        <begin position="9"/>
        <end position="72"/>
    </location>
</feature>
<organism evidence="3 4">
    <name type="scientific">Paralimibaculum aggregatum</name>
    <dbReference type="NCBI Taxonomy" id="3036245"/>
    <lineage>
        <taxon>Bacteria</taxon>
        <taxon>Pseudomonadati</taxon>
        <taxon>Pseudomonadota</taxon>
        <taxon>Alphaproteobacteria</taxon>
        <taxon>Rhodobacterales</taxon>
        <taxon>Paracoccaceae</taxon>
        <taxon>Paralimibaculum</taxon>
    </lineage>
</organism>
<dbReference type="SUPFAM" id="SSF55174">
    <property type="entry name" value="Alpha-L RNA-binding motif"/>
    <property type="match status" value="1"/>
</dbReference>
<dbReference type="Proteomes" id="UP001239909">
    <property type="component" value="Unassembled WGS sequence"/>
</dbReference>
<dbReference type="InterPro" id="IPR002942">
    <property type="entry name" value="S4_RNA-bd"/>
</dbReference>
<dbReference type="EMBL" id="BSYI01000025">
    <property type="protein sequence ID" value="GMG83867.1"/>
    <property type="molecule type" value="Genomic_DNA"/>
</dbReference>
<dbReference type="SMART" id="SM00363">
    <property type="entry name" value="S4"/>
    <property type="match status" value="1"/>
</dbReference>
<dbReference type="InterPro" id="IPR036986">
    <property type="entry name" value="S4_RNA-bd_sf"/>
</dbReference>
<name>A0ABQ6LKU6_9RHOB</name>
<keyword evidence="4" id="KW-1185">Reference proteome</keyword>
<accession>A0ABQ6LKU6</accession>
<reference evidence="3 4" key="1">
    <citation type="submission" date="2023-04" db="EMBL/GenBank/DDBJ databases">
        <title>Marinoamorphus aggregata gen. nov., sp. Nov., isolate from tissue of brittle star Ophioplocus japonicus.</title>
        <authorList>
            <person name="Kawano K."/>
            <person name="Sawayama S."/>
            <person name="Nakagawa S."/>
        </authorList>
    </citation>
    <scope>NUCLEOTIDE SEQUENCE [LARGE SCALE GENOMIC DNA]</scope>
    <source>
        <strain evidence="3 4">NKW23</strain>
    </source>
</reference>
<dbReference type="RefSeq" id="WP_285672692.1">
    <property type="nucleotide sequence ID" value="NZ_BSYI01000025.1"/>
</dbReference>
<sequence>MAEPGAPRLRVDKWLWHARFFKTRGLAADCAGSGRLRINSQRCEKPAQQVAPGDVLTFPQGGRVRVIRIAAIGARRGPAAEAQALYEDLEPAPAAVETVAAADPGAGAGRPDRRVRREIARMRRQGP</sequence>
<dbReference type="Gene3D" id="3.10.290.10">
    <property type="entry name" value="RNA-binding S4 domain"/>
    <property type="match status" value="1"/>
</dbReference>
<proteinExistence type="predicted"/>
<gene>
    <name evidence="3" type="ORF">LNKW23_30810</name>
</gene>
<keyword evidence="1" id="KW-0694">RNA-binding</keyword>
<protein>
    <recommendedName>
        <fullName evidence="2">RNA-binding S4 domain-containing protein</fullName>
    </recommendedName>
</protein>
<evidence type="ECO:0000256" key="1">
    <source>
        <dbReference type="PROSITE-ProRule" id="PRU00182"/>
    </source>
</evidence>
<evidence type="ECO:0000313" key="3">
    <source>
        <dbReference type="EMBL" id="GMG83867.1"/>
    </source>
</evidence>
<dbReference type="Pfam" id="PF01479">
    <property type="entry name" value="S4"/>
    <property type="match status" value="1"/>
</dbReference>